<keyword evidence="4" id="KW-0732">Signal</keyword>
<evidence type="ECO:0000256" key="2">
    <source>
        <dbReference type="ARBA" id="ARBA00023002"/>
    </source>
</evidence>
<name>A0A1Y5P8M6_9MYCO</name>
<feature type="domain" description="Amine oxidase" evidence="5">
    <location>
        <begin position="43"/>
        <end position="439"/>
    </location>
</feature>
<feature type="signal peptide" evidence="4">
    <location>
        <begin position="1"/>
        <end position="17"/>
    </location>
</feature>
<feature type="binding site" evidence="3">
    <location>
        <begin position="63"/>
        <end position="64"/>
    </location>
    <ligand>
        <name>FAD</name>
        <dbReference type="ChEBI" id="CHEBI:57692"/>
    </ligand>
</feature>
<dbReference type="InterPro" id="IPR006311">
    <property type="entry name" value="TAT_signal"/>
</dbReference>
<dbReference type="InterPro" id="IPR002937">
    <property type="entry name" value="Amino_oxidase"/>
</dbReference>
<evidence type="ECO:0000256" key="3">
    <source>
        <dbReference type="PIRSR" id="PIRSR601613-1"/>
    </source>
</evidence>
<keyword evidence="2" id="KW-0560">Oxidoreductase</keyword>
<dbReference type="Gene3D" id="3.50.50.60">
    <property type="entry name" value="FAD/NAD(P)-binding domain"/>
    <property type="match status" value="1"/>
</dbReference>
<dbReference type="InterPro" id="IPR050281">
    <property type="entry name" value="Flavin_monoamine_oxidase"/>
</dbReference>
<protein>
    <submittedName>
        <fullName evidence="6">Polyamine oxidase</fullName>
    </submittedName>
</protein>
<dbReference type="PRINTS" id="PR00757">
    <property type="entry name" value="AMINEOXDASEF"/>
</dbReference>
<organism evidence="6">
    <name type="scientific">uncultured Mycobacterium sp</name>
    <dbReference type="NCBI Taxonomy" id="171292"/>
    <lineage>
        <taxon>Bacteria</taxon>
        <taxon>Bacillati</taxon>
        <taxon>Actinomycetota</taxon>
        <taxon>Actinomycetes</taxon>
        <taxon>Mycobacteriales</taxon>
        <taxon>Mycobacteriaceae</taxon>
        <taxon>Mycobacterium</taxon>
        <taxon>environmental samples</taxon>
    </lineage>
</organism>
<gene>
    <name evidence="6" type="ORF">MHPYR_200005</name>
</gene>
<comment type="cofactor">
    <cofactor evidence="1">
        <name>FAD</name>
        <dbReference type="ChEBI" id="CHEBI:57692"/>
    </cofactor>
</comment>
<feature type="chain" id="PRO_5038873606" evidence="4">
    <location>
        <begin position="18"/>
        <end position="441"/>
    </location>
</feature>
<sequence length="441" mass="46455">MRSVGRRGFMLGFGALAATPLLPGCGGADDKVGAHVVVVGAGFSGLAAARRLADAGVRVTVLEARDRIGGRTQTDTSLGVPIDIGASWIHGTENNPLTKLAQDVGAKTVPTDFEDFVLIENHEKVDPKAAGALVPGWHRIVEKLDDLSGDAPATESVADGLVGIADLDDPLVAWNVTSRTSGDYAADPDQLSLRWLGSEGQFKGPDVILPGGYTQLSQHLAQGLDIRTRTEVTRVSHGGRQVRLDTSQGTVTADRVIVTVPLGVLKAGTIAFDPRLPEAKRHAIEKLGFGLLNKVVVAFDKPFWPESTPMIGLVGNNQPVTDLVNGLVFAGRPLLVGLRGGQAAWSRESLSDPEAVAELIAAIDAPTPVGSIVTHWGTDQYARGSYSFIAVGSSPDDMHALGEPVGERLLFAGEATNPEWFGTVHGAYLSGQREADRVLQA</sequence>
<dbReference type="SUPFAM" id="SSF51905">
    <property type="entry name" value="FAD/NAD(P)-binding domain"/>
    <property type="match status" value="1"/>
</dbReference>
<evidence type="ECO:0000256" key="4">
    <source>
        <dbReference type="SAM" id="SignalP"/>
    </source>
</evidence>
<dbReference type="EMBL" id="FLQS01000013">
    <property type="protein sequence ID" value="SBS75052.1"/>
    <property type="molecule type" value="Genomic_DNA"/>
</dbReference>
<evidence type="ECO:0000259" key="5">
    <source>
        <dbReference type="Pfam" id="PF01593"/>
    </source>
</evidence>
<dbReference type="PROSITE" id="PS51318">
    <property type="entry name" value="TAT"/>
    <property type="match status" value="1"/>
</dbReference>
<dbReference type="SUPFAM" id="SSF54373">
    <property type="entry name" value="FAD-linked reductases, C-terminal domain"/>
    <property type="match status" value="1"/>
</dbReference>
<feature type="binding site" evidence="3">
    <location>
        <position position="44"/>
    </location>
    <ligand>
        <name>FAD</name>
        <dbReference type="ChEBI" id="CHEBI:57692"/>
    </ligand>
</feature>
<dbReference type="Pfam" id="PF01593">
    <property type="entry name" value="Amino_oxidase"/>
    <property type="match status" value="1"/>
</dbReference>
<dbReference type="Gene3D" id="3.90.660.10">
    <property type="match status" value="1"/>
</dbReference>
<dbReference type="InterPro" id="IPR036188">
    <property type="entry name" value="FAD/NAD-bd_sf"/>
</dbReference>
<accession>A0A1Y5P8M6</accession>
<dbReference type="PANTHER" id="PTHR10742">
    <property type="entry name" value="FLAVIN MONOAMINE OXIDASE"/>
    <property type="match status" value="1"/>
</dbReference>
<dbReference type="GO" id="GO:0016491">
    <property type="term" value="F:oxidoreductase activity"/>
    <property type="evidence" value="ECO:0007669"/>
    <property type="project" value="UniProtKB-KW"/>
</dbReference>
<reference evidence="6" key="1">
    <citation type="submission" date="2016-03" db="EMBL/GenBank/DDBJ databases">
        <authorList>
            <person name="Ploux O."/>
        </authorList>
    </citation>
    <scope>NUCLEOTIDE SEQUENCE</scope>
    <source>
        <strain evidence="6">UC10</strain>
    </source>
</reference>
<dbReference type="PANTHER" id="PTHR10742:SF410">
    <property type="entry name" value="LYSINE-SPECIFIC HISTONE DEMETHYLASE 2"/>
    <property type="match status" value="1"/>
</dbReference>
<dbReference type="AlphaFoldDB" id="A0A1Y5P8M6"/>
<proteinExistence type="predicted"/>
<dbReference type="InterPro" id="IPR001613">
    <property type="entry name" value="Flavin_amine_oxidase"/>
</dbReference>
<evidence type="ECO:0000256" key="1">
    <source>
        <dbReference type="ARBA" id="ARBA00001974"/>
    </source>
</evidence>
<feature type="binding site" evidence="3">
    <location>
        <position position="232"/>
    </location>
    <ligand>
        <name>FAD</name>
        <dbReference type="ChEBI" id="CHEBI:57692"/>
    </ligand>
</feature>
<evidence type="ECO:0000313" key="6">
    <source>
        <dbReference type="EMBL" id="SBS75052.1"/>
    </source>
</evidence>